<gene>
    <name evidence="1" type="ORF">SERLADRAFT_467912</name>
</gene>
<accession>F8NX20</accession>
<reference evidence="1" key="1">
    <citation type="submission" date="2011-04" db="EMBL/GenBank/DDBJ databases">
        <title>Evolution of plant cell wall degrading machinery underlies the functional diversity of forest fungi.</title>
        <authorList>
            <consortium name="US DOE Joint Genome Institute (JGI-PGF)"/>
            <person name="Eastwood D.C."/>
            <person name="Floudas D."/>
            <person name="Binder M."/>
            <person name="Majcherczyk A."/>
            <person name="Schneider P."/>
            <person name="Aerts A."/>
            <person name="Asiegbu F.O."/>
            <person name="Baker S.E."/>
            <person name="Barry K."/>
            <person name="Bendiksby M."/>
            <person name="Blumentritt M."/>
            <person name="Coutinho P.M."/>
            <person name="Cullen D."/>
            <person name="Cullen D."/>
            <person name="Gathman A."/>
            <person name="Goodell B."/>
            <person name="Henrissat B."/>
            <person name="Ihrmark K."/>
            <person name="Kauserud H."/>
            <person name="Kohler A."/>
            <person name="LaButti K."/>
            <person name="Lapidus A."/>
            <person name="Lavin J.L."/>
            <person name="Lee Y.-H."/>
            <person name="Lindquist E."/>
            <person name="Lilly W."/>
            <person name="Lucas S."/>
            <person name="Morin E."/>
            <person name="Murat C."/>
            <person name="Oguiza J.A."/>
            <person name="Park J."/>
            <person name="Pisabarro A.G."/>
            <person name="Riley R."/>
            <person name="Rosling A."/>
            <person name="Salamov A."/>
            <person name="Schmidt O."/>
            <person name="Schmutz J."/>
            <person name="Skrede I."/>
            <person name="Stenlid J."/>
            <person name="Wiebenga A."/>
            <person name="Xie X."/>
            <person name="Kues U."/>
            <person name="Hibbett D.S."/>
            <person name="Hoffmeister D."/>
            <person name="Hogberg N."/>
            <person name="Martin F."/>
            <person name="Grigoriev I.V."/>
            <person name="Watkinson S.C."/>
        </authorList>
    </citation>
    <scope>NUCLEOTIDE SEQUENCE</scope>
    <source>
        <strain evidence="1">S7.9</strain>
    </source>
</reference>
<dbReference type="GeneID" id="18819315"/>
<dbReference type="Proteomes" id="UP000008064">
    <property type="component" value="Unassembled WGS sequence"/>
</dbReference>
<dbReference type="AlphaFoldDB" id="F8NX20"/>
<organism>
    <name type="scientific">Serpula lacrymans var. lacrymans (strain S7.9)</name>
    <name type="common">Dry rot fungus</name>
    <dbReference type="NCBI Taxonomy" id="578457"/>
    <lineage>
        <taxon>Eukaryota</taxon>
        <taxon>Fungi</taxon>
        <taxon>Dikarya</taxon>
        <taxon>Basidiomycota</taxon>
        <taxon>Agaricomycotina</taxon>
        <taxon>Agaricomycetes</taxon>
        <taxon>Agaricomycetidae</taxon>
        <taxon>Boletales</taxon>
        <taxon>Coniophorineae</taxon>
        <taxon>Serpulaceae</taxon>
        <taxon>Serpula</taxon>
    </lineage>
</organism>
<dbReference type="HOGENOM" id="CLU_2110465_0_0_1"/>
<dbReference type="RefSeq" id="XP_007318514.1">
    <property type="nucleotide sequence ID" value="XM_007318452.1"/>
</dbReference>
<dbReference type="EMBL" id="GL945434">
    <property type="protein sequence ID" value="EGO24495.1"/>
    <property type="molecule type" value="Genomic_DNA"/>
</dbReference>
<dbReference type="KEGG" id="sla:SERLADRAFT_467912"/>
<proteinExistence type="predicted"/>
<protein>
    <submittedName>
        <fullName evidence="1">Uncharacterized protein</fullName>
    </submittedName>
</protein>
<name>F8NX20_SERL9</name>
<evidence type="ECO:0000313" key="1">
    <source>
        <dbReference type="EMBL" id="EGO24495.1"/>
    </source>
</evidence>
<sequence>MAGWLRVVGGCGLGSGELELWRRAACQVGRDHQGGLISWKFERRKRGTVEFHSGRLGKQEMERRKAKNDTNINAAKRTSIWKEKEGELEVHKHRNKKKTVWKERKKIRASSLSSINLHEKSTEK</sequence>